<dbReference type="Proteomes" id="UP000027178">
    <property type="component" value="Unassembled WGS sequence"/>
</dbReference>
<dbReference type="SUPFAM" id="SSF117987">
    <property type="entry name" value="CRISPR-associated protein"/>
    <property type="match status" value="2"/>
</dbReference>
<protein>
    <submittedName>
        <fullName evidence="1">CRISPR-associated protein</fullName>
    </submittedName>
</protein>
<accession>A0A066YR25</accession>
<dbReference type="OrthoDB" id="9795689at2"/>
<dbReference type="RefSeq" id="WP_035875845.1">
    <property type="nucleotide sequence ID" value="NZ_KK853998.1"/>
</dbReference>
<dbReference type="EMBL" id="JNBY01000172">
    <property type="protein sequence ID" value="KDN80536.1"/>
    <property type="molecule type" value="Genomic_DNA"/>
</dbReference>
<dbReference type="Gene3D" id="3.30.70.1210">
    <property type="entry name" value="Crispr-associated protein, domain 2"/>
    <property type="match status" value="1"/>
</dbReference>
<sequence length="217" mass="24272">MTLWLTRIIPDQRHRDVHRDGDDAVKLHHRIMSLFPDDIPSTEPRRHLGILFRTETSHDGDRILLQSNREPDLTQLPAGYGTTAAKPLTPLLDALRKGLPVRYRIAANAVRKPGATTRALYNLPEVVPLTGPHADEWWTRQAEAAGLALATLHSTPLDAATGNRHDKQRVQHARTLFEGTAHITDPNLLRTRIREGIGRGKAYGCGMLSIAPHRETR</sequence>
<proteinExistence type="predicted"/>
<dbReference type="InterPro" id="IPR010179">
    <property type="entry name" value="CRISPR-assoc_prot_Cse3"/>
</dbReference>
<dbReference type="Pfam" id="PF08798">
    <property type="entry name" value="CRISPR_assoc"/>
    <property type="match status" value="1"/>
</dbReference>
<dbReference type="SMART" id="SM01101">
    <property type="entry name" value="CRISPR_assoc"/>
    <property type="match status" value="1"/>
</dbReference>
<evidence type="ECO:0000313" key="2">
    <source>
        <dbReference type="Proteomes" id="UP000027178"/>
    </source>
</evidence>
<reference evidence="1 2" key="1">
    <citation type="submission" date="2014-05" db="EMBL/GenBank/DDBJ databases">
        <title>Draft Genome Sequence of Kitasatospora cheerisanensis KCTC 2395.</title>
        <authorList>
            <person name="Nam D.H."/>
        </authorList>
    </citation>
    <scope>NUCLEOTIDE SEQUENCE [LARGE SCALE GENOMIC DNA]</scope>
    <source>
        <strain evidence="1 2">KCTC 2395</strain>
    </source>
</reference>
<dbReference type="AlphaFoldDB" id="A0A066YR25"/>
<name>A0A066YR25_9ACTN</name>
<dbReference type="eggNOG" id="ENOG5032VT0">
    <property type="taxonomic scope" value="Bacteria"/>
</dbReference>
<dbReference type="CDD" id="cd09727">
    <property type="entry name" value="Cas6_I-E"/>
    <property type="match status" value="1"/>
</dbReference>
<organism evidence="1 2">
    <name type="scientific">Kitasatospora cheerisanensis KCTC 2395</name>
    <dbReference type="NCBI Taxonomy" id="1348663"/>
    <lineage>
        <taxon>Bacteria</taxon>
        <taxon>Bacillati</taxon>
        <taxon>Actinomycetota</taxon>
        <taxon>Actinomycetes</taxon>
        <taxon>Kitasatosporales</taxon>
        <taxon>Streptomycetaceae</taxon>
        <taxon>Kitasatospora</taxon>
    </lineage>
</organism>
<keyword evidence="2" id="KW-1185">Reference proteome</keyword>
<dbReference type="Gene3D" id="3.30.70.1200">
    <property type="entry name" value="Crispr-associated protein, domain 1"/>
    <property type="match status" value="1"/>
</dbReference>
<dbReference type="HOGENOM" id="CLU_080982_0_2_11"/>
<dbReference type="PATRIC" id="fig|1348663.4.peg.7423"/>
<comment type="caution">
    <text evidence="1">The sequence shown here is derived from an EMBL/GenBank/DDBJ whole genome shotgun (WGS) entry which is preliminary data.</text>
</comment>
<evidence type="ECO:0000313" key="1">
    <source>
        <dbReference type="EMBL" id="KDN80536.1"/>
    </source>
</evidence>
<dbReference type="NCBIfam" id="TIGR01907">
    <property type="entry name" value="casE_Cse3"/>
    <property type="match status" value="1"/>
</dbReference>
<gene>
    <name evidence="1" type="ORF">KCH_76830</name>
</gene>